<proteinExistence type="predicted"/>
<dbReference type="AlphaFoldDB" id="A0A839URB4"/>
<name>A0A839URB4_9PROT</name>
<evidence type="ECO:0000313" key="1">
    <source>
        <dbReference type="EMBL" id="MBB3172297.1"/>
    </source>
</evidence>
<dbReference type="Proteomes" id="UP000557688">
    <property type="component" value="Unassembled WGS sequence"/>
</dbReference>
<evidence type="ECO:0000313" key="2">
    <source>
        <dbReference type="Proteomes" id="UP000557688"/>
    </source>
</evidence>
<sequence>MHPAQGGCVSLVYRQPAAAQWPIASHKPGPTDPERLLQPVALRPENWESANVLVLFDALG</sequence>
<reference evidence="1 2" key="1">
    <citation type="submission" date="2020-08" db="EMBL/GenBank/DDBJ databases">
        <title>Genomic Encyclopedia of Type Strains, Phase III (KMG-III): the genomes of soil and plant-associated and newly described type strains.</title>
        <authorList>
            <person name="Whitman W."/>
        </authorList>
    </citation>
    <scope>NUCLEOTIDE SEQUENCE [LARGE SCALE GENOMIC DNA]</scope>
    <source>
        <strain evidence="1 2">CECT 8088</strain>
    </source>
</reference>
<gene>
    <name evidence="1" type="ORF">FHR90_000103</name>
</gene>
<comment type="caution">
    <text evidence="1">The sequence shown here is derived from an EMBL/GenBank/DDBJ whole genome shotgun (WGS) entry which is preliminary data.</text>
</comment>
<dbReference type="EMBL" id="JACHXV010000001">
    <property type="protein sequence ID" value="MBB3172297.1"/>
    <property type="molecule type" value="Genomic_DNA"/>
</dbReference>
<accession>A0A839URB4</accession>
<keyword evidence="2" id="KW-1185">Reference proteome</keyword>
<organism evidence="1 2">
    <name type="scientific">Endobacter medicaginis</name>
    <dbReference type="NCBI Taxonomy" id="1181271"/>
    <lineage>
        <taxon>Bacteria</taxon>
        <taxon>Pseudomonadati</taxon>
        <taxon>Pseudomonadota</taxon>
        <taxon>Alphaproteobacteria</taxon>
        <taxon>Acetobacterales</taxon>
        <taxon>Acetobacteraceae</taxon>
        <taxon>Endobacter</taxon>
    </lineage>
</organism>
<protein>
    <submittedName>
        <fullName evidence="1">Uncharacterized protein</fullName>
    </submittedName>
</protein>